<dbReference type="PROSITE" id="PS50887">
    <property type="entry name" value="GGDEF"/>
    <property type="match status" value="1"/>
</dbReference>
<dbReference type="PROSITE" id="PS50112">
    <property type="entry name" value="PAS"/>
    <property type="match status" value="1"/>
</dbReference>
<keyword evidence="7" id="KW-1185">Reference proteome</keyword>
<accession>A0A2Z6G9J9</accession>
<dbReference type="NCBIfam" id="TIGR00254">
    <property type="entry name" value="GGDEF"/>
    <property type="match status" value="1"/>
</dbReference>
<proteinExistence type="predicted"/>
<dbReference type="InterPro" id="IPR052155">
    <property type="entry name" value="Biofilm_reg_signaling"/>
</dbReference>
<dbReference type="NCBIfam" id="TIGR00229">
    <property type="entry name" value="sensory_box"/>
    <property type="match status" value="1"/>
</dbReference>
<evidence type="ECO:0000259" key="5">
    <source>
        <dbReference type="PROSITE" id="PS50887"/>
    </source>
</evidence>
<dbReference type="Pfam" id="PF00563">
    <property type="entry name" value="EAL"/>
    <property type="match status" value="1"/>
</dbReference>
<organism evidence="6 7">
    <name type="scientific">Ferriphaselus amnicola</name>
    <dbReference type="NCBI Taxonomy" id="1188319"/>
    <lineage>
        <taxon>Bacteria</taxon>
        <taxon>Pseudomonadati</taxon>
        <taxon>Pseudomonadota</taxon>
        <taxon>Betaproteobacteria</taxon>
        <taxon>Nitrosomonadales</taxon>
        <taxon>Gallionellaceae</taxon>
        <taxon>Ferriphaselus</taxon>
    </lineage>
</organism>
<name>A0A2Z6G9J9_9PROT</name>
<feature type="domain" description="GGDEF" evidence="5">
    <location>
        <begin position="527"/>
        <end position="674"/>
    </location>
</feature>
<dbReference type="CDD" id="cd01948">
    <property type="entry name" value="EAL"/>
    <property type="match status" value="1"/>
</dbReference>
<keyword evidence="1" id="KW-0175">Coiled coil</keyword>
<feature type="coiled-coil region" evidence="1">
    <location>
        <begin position="345"/>
        <end position="376"/>
    </location>
</feature>
<dbReference type="Pfam" id="PF00990">
    <property type="entry name" value="GGDEF"/>
    <property type="match status" value="1"/>
</dbReference>
<dbReference type="CDD" id="cd01949">
    <property type="entry name" value="GGDEF"/>
    <property type="match status" value="1"/>
</dbReference>
<dbReference type="Gene3D" id="3.30.70.270">
    <property type="match status" value="1"/>
</dbReference>
<keyword evidence="2" id="KW-0732">Signal</keyword>
<dbReference type="Pfam" id="PF13426">
    <property type="entry name" value="PAS_9"/>
    <property type="match status" value="1"/>
</dbReference>
<dbReference type="RefSeq" id="WP_062625575.1">
    <property type="nucleotide sequence ID" value="NZ_AP018738.1"/>
</dbReference>
<protein>
    <submittedName>
        <fullName evidence="6">Putative signaling protein</fullName>
    </submittedName>
</protein>
<dbReference type="Gene3D" id="3.20.20.450">
    <property type="entry name" value="EAL domain"/>
    <property type="match status" value="1"/>
</dbReference>
<dbReference type="Pfam" id="PF12974">
    <property type="entry name" value="Phosphonate-bd"/>
    <property type="match status" value="1"/>
</dbReference>
<dbReference type="PANTHER" id="PTHR44757:SF2">
    <property type="entry name" value="BIOFILM ARCHITECTURE MAINTENANCE PROTEIN MBAA"/>
    <property type="match status" value="1"/>
</dbReference>
<evidence type="ECO:0000259" key="4">
    <source>
        <dbReference type="PROSITE" id="PS50883"/>
    </source>
</evidence>
<dbReference type="EMBL" id="AP018738">
    <property type="protein sequence ID" value="BBE49985.1"/>
    <property type="molecule type" value="Genomic_DNA"/>
</dbReference>
<feature type="domain" description="EAL" evidence="4">
    <location>
        <begin position="683"/>
        <end position="935"/>
    </location>
</feature>
<dbReference type="SUPFAM" id="SSF55073">
    <property type="entry name" value="Nucleotide cyclase"/>
    <property type="match status" value="1"/>
</dbReference>
<dbReference type="SUPFAM" id="SSF53850">
    <property type="entry name" value="Periplasmic binding protein-like II"/>
    <property type="match status" value="1"/>
</dbReference>
<dbReference type="PANTHER" id="PTHR44757">
    <property type="entry name" value="DIGUANYLATE CYCLASE DGCP"/>
    <property type="match status" value="1"/>
</dbReference>
<gene>
    <name evidence="6" type="ORF">OYT1_ch0412</name>
</gene>
<sequence>MRKLLTWIVWFALLVGGAQAQAVQEVRIGVLSFRPLEQTQQQWQATADYLSAHVSGYRFTVIPMYYKELDLAVNRREFDLVLTNPEHYITIRADFGIRALATVMPLAEGRPVTTFGGVIITRADRDDINSLKNVRGKVVASPAEQSLGGYLMQRWELYKQGIGLRDLAGVRYTGMPHDKVVLEVLNGQADVGFVRTGILEGMAREGKVRLDQIKVLNLQPVGMYPQMLSSELYPEWPIASMPTVPDSLVKQITLTLLNIQPQDQAARQGKYYGFSPAGNYAQVEAIMARLKVNPERAYEFDLLDVSRKYAVPLLSGALVSLLAALGVAMHLVRTRSRLQASLIDREDLSRALQQANATLEDKVAQRTSELQSSEARFRYMFEHHASPMMLVDPQSGDIVDGNNAAAEFYGYTSPAMRTMHITQINVDSPQHDEEEREMARRNERNYFICNHRLSNGEMRTVEVYASPVEVGGKELLFSIMHDITERKQMEAQMHDLAFYDALTRLPNRRMLVDRLGKLLASSTRSHRHGALMFLDLDHFKRLNDLHGHDIGDLLLIEVSKRLLACIREEDNVARLGGDEFVVMLEGLSENLEAAVLQAELVAEKIRAALSEPYLLNRSGVTGEAELIEHHCSSSIGVTVFRGQDDALEELLRWTDMAMYQAKEAGRNVIRFFDPKMQTSIETRAAIEKDLRIALEQHQFKLYYQLQVDVAGRPQGVEALSRWVHPTRGMVSPLQFIPLAEENGMIIFIGLWVLETACRQLVAWQENPATRNLRLAINVSARQFRQPDFVAQVQAELLRTGADPAKLELELTESMVLENVEETIRKMTELKALGVRFSMDDFGTGYSSLSYLKRLPLDQIKIDQSFVRDIATDQNDAAIVQTIIAMAHNLGLEVIAEGVETEVQRAFLEQRGCRAYQGYLFGRPQPVEELERSLLP</sequence>
<feature type="chain" id="PRO_5017479658" evidence="2">
    <location>
        <begin position="21"/>
        <end position="935"/>
    </location>
</feature>
<dbReference type="KEGG" id="fam:OYT1_ch0412"/>
<dbReference type="InterPro" id="IPR000160">
    <property type="entry name" value="GGDEF_dom"/>
</dbReference>
<dbReference type="InterPro" id="IPR035965">
    <property type="entry name" value="PAS-like_dom_sf"/>
</dbReference>
<dbReference type="Gene3D" id="3.30.450.20">
    <property type="entry name" value="PAS domain"/>
    <property type="match status" value="1"/>
</dbReference>
<evidence type="ECO:0000313" key="7">
    <source>
        <dbReference type="Proteomes" id="UP000033070"/>
    </source>
</evidence>
<feature type="signal peptide" evidence="2">
    <location>
        <begin position="1"/>
        <end position="20"/>
    </location>
</feature>
<dbReference type="InterPro" id="IPR029787">
    <property type="entry name" value="Nucleotide_cyclase"/>
</dbReference>
<feature type="domain" description="PAS" evidence="3">
    <location>
        <begin position="373"/>
        <end position="412"/>
    </location>
</feature>
<dbReference type="Proteomes" id="UP000033070">
    <property type="component" value="Chromosome"/>
</dbReference>
<dbReference type="InterPro" id="IPR035919">
    <property type="entry name" value="EAL_sf"/>
</dbReference>
<dbReference type="SUPFAM" id="SSF55785">
    <property type="entry name" value="PYP-like sensor domain (PAS domain)"/>
    <property type="match status" value="1"/>
</dbReference>
<evidence type="ECO:0000256" key="2">
    <source>
        <dbReference type="SAM" id="SignalP"/>
    </source>
</evidence>
<dbReference type="SUPFAM" id="SSF141868">
    <property type="entry name" value="EAL domain-like"/>
    <property type="match status" value="1"/>
</dbReference>
<reference evidence="6 7" key="1">
    <citation type="submission" date="2018-06" db="EMBL/GenBank/DDBJ databases">
        <title>OYT1 Genome Sequencing.</title>
        <authorList>
            <person name="Kato S."/>
            <person name="Itoh T."/>
            <person name="Ohkuma M."/>
        </authorList>
    </citation>
    <scope>NUCLEOTIDE SEQUENCE [LARGE SCALE GENOMIC DNA]</scope>
    <source>
        <strain evidence="6 7">OYT1</strain>
    </source>
</reference>
<dbReference type="FunFam" id="3.20.20.450:FF:000001">
    <property type="entry name" value="Cyclic di-GMP phosphodiesterase yahA"/>
    <property type="match status" value="1"/>
</dbReference>
<evidence type="ECO:0000256" key="1">
    <source>
        <dbReference type="SAM" id="Coils"/>
    </source>
</evidence>
<dbReference type="Gene3D" id="3.40.190.10">
    <property type="entry name" value="Periplasmic binding protein-like II"/>
    <property type="match status" value="2"/>
</dbReference>
<dbReference type="PROSITE" id="PS50883">
    <property type="entry name" value="EAL"/>
    <property type="match status" value="1"/>
</dbReference>
<dbReference type="CDD" id="cd00130">
    <property type="entry name" value="PAS"/>
    <property type="match status" value="1"/>
</dbReference>
<dbReference type="InterPro" id="IPR000014">
    <property type="entry name" value="PAS"/>
</dbReference>
<evidence type="ECO:0000313" key="6">
    <source>
        <dbReference type="EMBL" id="BBE49985.1"/>
    </source>
</evidence>
<dbReference type="STRING" id="1188319.OYT1_00340"/>
<dbReference type="InterPro" id="IPR001633">
    <property type="entry name" value="EAL_dom"/>
</dbReference>
<dbReference type="SMART" id="SM00052">
    <property type="entry name" value="EAL"/>
    <property type="match status" value="1"/>
</dbReference>
<dbReference type="AlphaFoldDB" id="A0A2Z6G9J9"/>
<dbReference type="SMART" id="SM00267">
    <property type="entry name" value="GGDEF"/>
    <property type="match status" value="1"/>
</dbReference>
<evidence type="ECO:0000259" key="3">
    <source>
        <dbReference type="PROSITE" id="PS50112"/>
    </source>
</evidence>
<dbReference type="InterPro" id="IPR043128">
    <property type="entry name" value="Rev_trsase/Diguanyl_cyclase"/>
</dbReference>